<feature type="domain" description="Mvd1 C-terminal" evidence="6">
    <location>
        <begin position="211"/>
        <end position="343"/>
    </location>
</feature>
<dbReference type="InterPro" id="IPR036554">
    <property type="entry name" value="GHMP_kinase_C_sf"/>
</dbReference>
<dbReference type="SUPFAM" id="SSF54211">
    <property type="entry name" value="Ribosomal protein S5 domain 2-like"/>
    <property type="match status" value="1"/>
</dbReference>
<evidence type="ECO:0000313" key="9">
    <source>
        <dbReference type="Proteomes" id="UP000287701"/>
    </source>
</evidence>
<evidence type="ECO:0000256" key="1">
    <source>
        <dbReference type="ARBA" id="ARBA00022516"/>
    </source>
</evidence>
<protein>
    <submittedName>
        <fullName evidence="8">Diphosphomevalonate decarboxylase</fullName>
    </submittedName>
</protein>
<evidence type="ECO:0000313" key="8">
    <source>
        <dbReference type="EMBL" id="QAR31830.1"/>
    </source>
</evidence>
<dbReference type="InterPro" id="IPR053859">
    <property type="entry name" value="MVD-like_N"/>
</dbReference>
<dbReference type="Gene3D" id="3.30.230.10">
    <property type="match status" value="1"/>
</dbReference>
<name>A0A410JUG2_ORNRH</name>
<dbReference type="PIRSF" id="PIRSF015950">
    <property type="entry name" value="Mev_P_decrbx"/>
    <property type="match status" value="1"/>
</dbReference>
<dbReference type="RefSeq" id="WP_128502259.1">
    <property type="nucleotide sequence ID" value="NZ_CP035107.1"/>
</dbReference>
<keyword evidence="5" id="KW-0456">Lyase</keyword>
<dbReference type="Pfam" id="PF22700">
    <property type="entry name" value="MVD-like_N"/>
    <property type="match status" value="1"/>
</dbReference>
<organism evidence="8 9">
    <name type="scientific">Ornithobacterium rhinotracheale</name>
    <dbReference type="NCBI Taxonomy" id="28251"/>
    <lineage>
        <taxon>Bacteria</taxon>
        <taxon>Pseudomonadati</taxon>
        <taxon>Bacteroidota</taxon>
        <taxon>Flavobacteriia</taxon>
        <taxon>Flavobacteriales</taxon>
        <taxon>Weeksellaceae</taxon>
        <taxon>Ornithobacterium</taxon>
    </lineage>
</organism>
<dbReference type="AlphaFoldDB" id="A0A410JUG2"/>
<keyword evidence="4" id="KW-0443">Lipid metabolism</keyword>
<accession>A0A410JUG2</accession>
<keyword evidence="2" id="KW-0547">Nucleotide-binding</keyword>
<dbReference type="InterPro" id="IPR014721">
    <property type="entry name" value="Ribsml_uS5_D2-typ_fold_subgr"/>
</dbReference>
<evidence type="ECO:0000259" key="7">
    <source>
        <dbReference type="Pfam" id="PF22700"/>
    </source>
</evidence>
<evidence type="ECO:0000259" key="6">
    <source>
        <dbReference type="Pfam" id="PF18376"/>
    </source>
</evidence>
<proteinExistence type="predicted"/>
<dbReference type="Gene3D" id="3.30.70.890">
    <property type="entry name" value="GHMP kinase, C-terminal domain"/>
    <property type="match status" value="1"/>
</dbReference>
<dbReference type="OrthoDB" id="5498344at2"/>
<dbReference type="GO" id="GO:0005524">
    <property type="term" value="F:ATP binding"/>
    <property type="evidence" value="ECO:0007669"/>
    <property type="project" value="UniProtKB-KW"/>
</dbReference>
<dbReference type="GO" id="GO:0008299">
    <property type="term" value="P:isoprenoid biosynthetic process"/>
    <property type="evidence" value="ECO:0007669"/>
    <property type="project" value="InterPro"/>
</dbReference>
<evidence type="ECO:0000256" key="4">
    <source>
        <dbReference type="ARBA" id="ARBA00023098"/>
    </source>
</evidence>
<dbReference type="EMBL" id="CP035107">
    <property type="protein sequence ID" value="QAR31830.1"/>
    <property type="molecule type" value="Genomic_DNA"/>
</dbReference>
<reference evidence="8 9" key="1">
    <citation type="submission" date="2019-01" db="EMBL/GenBank/DDBJ databases">
        <title>Whole Genome of Ornithobacterium rhinotracheale FARPER-174b.</title>
        <authorList>
            <person name="Tataje-Lavanda L.A."/>
            <person name="Montalvan A."/>
            <person name="Montesinos R."/>
            <person name="Zimic M."/>
            <person name="Fernandez-Sanchez M."/>
            <person name="Fernandez-Diaz M."/>
        </authorList>
    </citation>
    <scope>NUCLEOTIDE SEQUENCE [LARGE SCALE GENOMIC DNA]</scope>
    <source>
        <strain evidence="8 9">FARPER-174b</strain>
    </source>
</reference>
<dbReference type="InterPro" id="IPR020568">
    <property type="entry name" value="Ribosomal_Su5_D2-typ_SF"/>
</dbReference>
<feature type="domain" description="Diphosphomevalonate decarboxylase-like N-terminal" evidence="7">
    <location>
        <begin position="28"/>
        <end position="185"/>
    </location>
</feature>
<dbReference type="InterPro" id="IPR041431">
    <property type="entry name" value="Mvd1_C"/>
</dbReference>
<keyword evidence="3" id="KW-0067">ATP-binding</keyword>
<dbReference type="InterPro" id="IPR005935">
    <property type="entry name" value="Mev_decarb"/>
</dbReference>
<dbReference type="GO" id="GO:0016831">
    <property type="term" value="F:carboxy-lyase activity"/>
    <property type="evidence" value="ECO:0007669"/>
    <property type="project" value="InterPro"/>
</dbReference>
<keyword evidence="1" id="KW-0444">Lipid biosynthesis</keyword>
<dbReference type="PANTHER" id="PTHR10977">
    <property type="entry name" value="DIPHOSPHOMEVALONATE DECARBOXYLASE"/>
    <property type="match status" value="1"/>
</dbReference>
<dbReference type="SUPFAM" id="SSF55060">
    <property type="entry name" value="GHMP Kinase, C-terminal domain"/>
    <property type="match status" value="1"/>
</dbReference>
<gene>
    <name evidence="8" type="ORF">EQP59_09770</name>
</gene>
<dbReference type="PANTHER" id="PTHR10977:SF3">
    <property type="entry name" value="DIPHOSPHOMEVALONATE DECARBOXYLASE"/>
    <property type="match status" value="1"/>
</dbReference>
<dbReference type="Proteomes" id="UP000287701">
    <property type="component" value="Chromosome"/>
</dbReference>
<evidence type="ECO:0000256" key="5">
    <source>
        <dbReference type="ARBA" id="ARBA00023239"/>
    </source>
</evidence>
<evidence type="ECO:0000256" key="2">
    <source>
        <dbReference type="ARBA" id="ARBA00022741"/>
    </source>
</evidence>
<evidence type="ECO:0000256" key="3">
    <source>
        <dbReference type="ARBA" id="ARBA00022840"/>
    </source>
</evidence>
<dbReference type="Pfam" id="PF18376">
    <property type="entry name" value="MDD_C"/>
    <property type="match status" value="1"/>
</dbReference>
<sequence length="355" mass="39623">MTKTERNFIPANTNFDLQQSGVVCAESPSNIALVKYWGKMGDQIPKNPSISYTLQACKTQTELSFSPKKSENAQIQVFLDEVEQPNFAPKIEKFIQRIADYCPWTTAFDFVVKTHNTFPHSSGIASSASGMSALAKCFIQIEQKLNPSLEIPQEKISFLARLGSGSACRSVYPGLVLWGESEFYSESSDLYAVPLNENEIHPIFRTFKDCILLIHEGQKSVSSTVGHGLMNNHPYGETRFSEAKKNIGKLKAILQSGDVEQFGDLVEHEAMSLHALMMMSSPAYILMQTGTLACLQKIWNYRKETGKNLFFTLDAGANVHLLYPEKEAEEIEAFIRKELLPHTASGNAIFDSLVF</sequence>